<feature type="region of interest" description="Disordered" evidence="1">
    <location>
        <begin position="415"/>
        <end position="443"/>
    </location>
</feature>
<gene>
    <name evidence="2" type="ORF">IV203_021866</name>
</gene>
<proteinExistence type="predicted"/>
<feature type="region of interest" description="Disordered" evidence="1">
    <location>
        <begin position="322"/>
        <end position="358"/>
    </location>
</feature>
<feature type="region of interest" description="Disordered" evidence="1">
    <location>
        <begin position="32"/>
        <end position="98"/>
    </location>
</feature>
<reference evidence="2" key="1">
    <citation type="journal article" date="2021" name="Sci. Rep.">
        <title>Diploid genomic architecture of Nitzschia inconspicua, an elite biomass production diatom.</title>
        <authorList>
            <person name="Oliver A."/>
            <person name="Podell S."/>
            <person name="Pinowska A."/>
            <person name="Traller J.C."/>
            <person name="Smith S.R."/>
            <person name="McClure R."/>
            <person name="Beliaev A."/>
            <person name="Bohutskyi P."/>
            <person name="Hill E.A."/>
            <person name="Rabines A."/>
            <person name="Zheng H."/>
            <person name="Allen L.Z."/>
            <person name="Kuo A."/>
            <person name="Grigoriev I.V."/>
            <person name="Allen A.E."/>
            <person name="Hazlebeck D."/>
            <person name="Allen E.E."/>
        </authorList>
    </citation>
    <scope>NUCLEOTIDE SEQUENCE</scope>
    <source>
        <strain evidence="2">Hildebrandi</strain>
    </source>
</reference>
<reference evidence="2" key="2">
    <citation type="submission" date="2021-04" db="EMBL/GenBank/DDBJ databases">
        <authorList>
            <person name="Podell S."/>
        </authorList>
    </citation>
    <scope>NUCLEOTIDE SEQUENCE</scope>
    <source>
        <strain evidence="2">Hildebrandi</strain>
    </source>
</reference>
<evidence type="ECO:0000313" key="3">
    <source>
        <dbReference type="Proteomes" id="UP000693970"/>
    </source>
</evidence>
<name>A0A9K3PDV2_9STRA</name>
<sequence>MMFTGRSCRSILTARRQQLGSLPTVRSTVLSFSSYKSPPSGEGNEQNQKQKGIGTTNTSDTSVSAAPKQKSNKKHHLDPQTPVPRFKYSKRKDRNNAINAYQKTPVIQTTQYSFRRRLPRDPFTFPISNTSSSDTLPTPTMLKSINASALLNPRAFCAVSAKSTHTHNVSLSINGTDAARRLLRGKKDCLVAARKMINASSPLMLQGHNVPPELLQHFVNMGDQLLRHYGPDAVECSFHNYHHELSVGNSGDRKNNKVSLPLHVRVRQRNATNACLPPPAAYDSRIYDNREIDWNYHLELYLTVMQNFANSLGKIFDSSTSSAAADKHKDRKSPSPSSSSSSISTSSSRPPPIDKFDFENDEEEYGFTASPLLFDSPPPRWNVDILKGEYYDLQQVPMTQPQNIDTMVGTVTDLRRRRKKDNGCDDEQAGQSPDNNNIMEDNIPSIPPFPIVEFLQESSKASGHVLIRLQGNPSASHYFGTEISIRPQPVTLVFDAGYYRIPSMAFKEH</sequence>
<dbReference type="EMBL" id="JAGRRH010000023">
    <property type="protein sequence ID" value="KAG7343858.1"/>
    <property type="molecule type" value="Genomic_DNA"/>
</dbReference>
<accession>A0A9K3PDV2</accession>
<evidence type="ECO:0000256" key="1">
    <source>
        <dbReference type="SAM" id="MobiDB-lite"/>
    </source>
</evidence>
<keyword evidence="3" id="KW-1185">Reference proteome</keyword>
<dbReference type="OrthoDB" id="47684at2759"/>
<feature type="compositionally biased region" description="Polar residues" evidence="1">
    <location>
        <begin position="429"/>
        <end position="439"/>
    </location>
</feature>
<dbReference type="Proteomes" id="UP000693970">
    <property type="component" value="Unassembled WGS sequence"/>
</dbReference>
<feature type="compositionally biased region" description="Low complexity" evidence="1">
    <location>
        <begin position="334"/>
        <end position="348"/>
    </location>
</feature>
<evidence type="ECO:0000313" key="2">
    <source>
        <dbReference type="EMBL" id="KAG7343858.1"/>
    </source>
</evidence>
<comment type="caution">
    <text evidence="2">The sequence shown here is derived from an EMBL/GenBank/DDBJ whole genome shotgun (WGS) entry which is preliminary data.</text>
</comment>
<protein>
    <submittedName>
        <fullName evidence="2">Uncharacterized protein</fullName>
    </submittedName>
</protein>
<dbReference type="AlphaFoldDB" id="A0A9K3PDV2"/>
<organism evidence="2 3">
    <name type="scientific">Nitzschia inconspicua</name>
    <dbReference type="NCBI Taxonomy" id="303405"/>
    <lineage>
        <taxon>Eukaryota</taxon>
        <taxon>Sar</taxon>
        <taxon>Stramenopiles</taxon>
        <taxon>Ochrophyta</taxon>
        <taxon>Bacillariophyta</taxon>
        <taxon>Bacillariophyceae</taxon>
        <taxon>Bacillariophycidae</taxon>
        <taxon>Bacillariales</taxon>
        <taxon>Bacillariaceae</taxon>
        <taxon>Nitzschia</taxon>
    </lineage>
</organism>
<feature type="compositionally biased region" description="Polar residues" evidence="1">
    <location>
        <begin position="32"/>
        <end position="64"/>
    </location>
</feature>